<dbReference type="AlphaFoldDB" id="A0A9Y2JZ16"/>
<proteinExistence type="predicted"/>
<gene>
    <name evidence="1" type="ORF">QRX60_17665</name>
</gene>
<protein>
    <submittedName>
        <fullName evidence="1">Uncharacterized protein</fullName>
    </submittedName>
</protein>
<accession>A0A9Y2JZ16</accession>
<sequence>MNKHVPEISRELLTGTMASKRERAFAGLLMELADVLITHANNQDAPAAPLNLADRVTITGRQLVTVAMRLRTSTATSDQLHETVGLLAALAEVLRLYADNLTPPASAKAADPPEPPDQ</sequence>
<dbReference type="KEGG" id="amog:QRX60_17665"/>
<keyword evidence="2" id="KW-1185">Reference proteome</keyword>
<dbReference type="EMBL" id="CP127295">
    <property type="protein sequence ID" value="WIY05584.1"/>
    <property type="molecule type" value="Genomic_DNA"/>
</dbReference>
<dbReference type="RefSeq" id="WP_286001872.1">
    <property type="nucleotide sequence ID" value="NZ_CP127295.1"/>
</dbReference>
<evidence type="ECO:0000313" key="2">
    <source>
        <dbReference type="Proteomes" id="UP001239397"/>
    </source>
</evidence>
<organism evidence="1 2">
    <name type="scientific">Amycolatopsis mongoliensis</name>
    <dbReference type="NCBI Taxonomy" id="715475"/>
    <lineage>
        <taxon>Bacteria</taxon>
        <taxon>Bacillati</taxon>
        <taxon>Actinomycetota</taxon>
        <taxon>Actinomycetes</taxon>
        <taxon>Pseudonocardiales</taxon>
        <taxon>Pseudonocardiaceae</taxon>
        <taxon>Amycolatopsis</taxon>
    </lineage>
</organism>
<name>A0A9Y2JZ16_9PSEU</name>
<reference evidence="1 2" key="1">
    <citation type="submission" date="2023-06" db="EMBL/GenBank/DDBJ databases">
        <authorList>
            <person name="Oyuntsetseg B."/>
            <person name="Kim S.B."/>
        </authorList>
    </citation>
    <scope>NUCLEOTIDE SEQUENCE [LARGE SCALE GENOMIC DNA]</scope>
    <source>
        <strain evidence="1 2">4-36</strain>
    </source>
</reference>
<evidence type="ECO:0000313" key="1">
    <source>
        <dbReference type="EMBL" id="WIY05584.1"/>
    </source>
</evidence>
<dbReference type="Proteomes" id="UP001239397">
    <property type="component" value="Chromosome"/>
</dbReference>